<gene>
    <name evidence="1" type="ORF">LMI_1317</name>
    <name evidence="2" type="ORF">SAMN02982997_00205</name>
</gene>
<accession>A0A098GDR8</accession>
<dbReference type="RefSeq" id="WP_045099010.1">
    <property type="nucleotide sequence ID" value="NZ_FMVN01000001.1"/>
</dbReference>
<dbReference type="OrthoDB" id="5653788at2"/>
<reference evidence="3" key="1">
    <citation type="submission" date="2014-09" db="EMBL/GenBank/DDBJ databases">
        <authorList>
            <person name="Gomez-Valero L."/>
        </authorList>
    </citation>
    <scope>NUCLEOTIDE SEQUENCE [LARGE SCALE GENOMIC DNA]</scope>
    <source>
        <strain evidence="3">ATCC33218</strain>
    </source>
</reference>
<dbReference type="KEGG" id="tmc:LMI_1317"/>
<organism evidence="1 3">
    <name type="scientific">Legionella micdadei</name>
    <name type="common">Tatlockia micdadei</name>
    <dbReference type="NCBI Taxonomy" id="451"/>
    <lineage>
        <taxon>Bacteria</taxon>
        <taxon>Pseudomonadati</taxon>
        <taxon>Pseudomonadota</taxon>
        <taxon>Gammaproteobacteria</taxon>
        <taxon>Legionellales</taxon>
        <taxon>Legionellaceae</taxon>
        <taxon>Legionella</taxon>
    </lineage>
</organism>
<keyword evidence="4" id="KW-1185">Reference proteome</keyword>
<dbReference type="EMBL" id="LN614830">
    <property type="protein sequence ID" value="CEG60624.1"/>
    <property type="molecule type" value="Genomic_DNA"/>
</dbReference>
<evidence type="ECO:0000313" key="4">
    <source>
        <dbReference type="Proteomes" id="UP000182998"/>
    </source>
</evidence>
<reference evidence="1" key="2">
    <citation type="submission" date="2014-09" db="EMBL/GenBank/DDBJ databases">
        <authorList>
            <person name="GOMEZ-VALERO Laura"/>
        </authorList>
    </citation>
    <scope>NUCLEOTIDE SEQUENCE</scope>
    <source>
        <strain evidence="1">ATCC33218</strain>
    </source>
</reference>
<dbReference type="AlphaFoldDB" id="A0A098GDR8"/>
<dbReference type="Proteomes" id="UP000182998">
    <property type="component" value="Unassembled WGS sequence"/>
</dbReference>
<dbReference type="Proteomes" id="UP000032414">
    <property type="component" value="Chromosome I"/>
</dbReference>
<name>A0A098GDR8_LEGMI</name>
<evidence type="ECO:0008006" key="5">
    <source>
        <dbReference type="Google" id="ProtNLM"/>
    </source>
</evidence>
<sequence>MFIEFTQDNICIFPTYVLAVSGFWEGLTDEELELNYFAQKEIALLNEYIEVFKKAKSENPRSSEAMLPVFPIFFLPTKNGLKYVSSNPDGEIQEGFIPNEKLGFKIDFKQSRENLTKFLKTKLPEILQITSNNGHTIPSHSDLLKYIFKFDGLCELISNYVIMEDLMGGTQNNLANYHKNSYKMVNIDDDKIKLSANNVYQEKITLFNLNQPRIINSHVLEVYNFWQKLIAFFFNIYPCSLFSFTDPIKTTENKVNQNLLQPKLDELADGTYIKFMVFNKKLFGFEGHSMVIKKTDEHFSFFDPNKGEQTDLTFTALCDVINESIEKYNANNIAFLDVKQFILKLDNNYTESPSIRTN</sequence>
<reference evidence="2 4" key="3">
    <citation type="submission" date="2016-10" db="EMBL/GenBank/DDBJ databases">
        <authorList>
            <person name="Varghese N."/>
            <person name="Submissions S."/>
        </authorList>
    </citation>
    <scope>NUCLEOTIDE SEQUENCE [LARGE SCALE GENOMIC DNA]</scope>
    <source>
        <strain evidence="2 4">ATCC 33218</strain>
    </source>
</reference>
<evidence type="ECO:0000313" key="1">
    <source>
        <dbReference type="EMBL" id="CEG60624.1"/>
    </source>
</evidence>
<evidence type="ECO:0000313" key="2">
    <source>
        <dbReference type="EMBL" id="SCX83678.1"/>
    </source>
</evidence>
<dbReference type="HOGENOM" id="CLU_773690_0_0_6"/>
<protein>
    <recommendedName>
        <fullName evidence="5">Peptidase C58 YopT-type domain-containing protein</fullName>
    </recommendedName>
</protein>
<dbReference type="EMBL" id="FMVN01000001">
    <property type="protein sequence ID" value="SCX83678.1"/>
    <property type="molecule type" value="Genomic_DNA"/>
</dbReference>
<evidence type="ECO:0000313" key="3">
    <source>
        <dbReference type="Proteomes" id="UP000032414"/>
    </source>
</evidence>
<proteinExistence type="predicted"/>
<dbReference type="PATRIC" id="fig|451.8.peg.1676"/>